<dbReference type="Gene3D" id="2.30.30.140">
    <property type="match status" value="1"/>
</dbReference>
<reference evidence="2 3" key="1">
    <citation type="submission" date="2024-02" db="EMBL/GenBank/DDBJ databases">
        <authorList>
            <person name="Grouzdev D."/>
        </authorList>
    </citation>
    <scope>NUCLEOTIDE SEQUENCE [LARGE SCALE GENOMIC DNA]</scope>
    <source>
        <strain evidence="2 3">9N</strain>
    </source>
</reference>
<dbReference type="InterPro" id="IPR001109">
    <property type="entry name" value="Hydrogenase_HupF/HypC"/>
</dbReference>
<keyword evidence="3" id="KW-1185">Reference proteome</keyword>
<evidence type="ECO:0000313" key="3">
    <source>
        <dbReference type="Proteomes" id="UP001350748"/>
    </source>
</evidence>
<dbReference type="RefSeq" id="WP_332080087.1">
    <property type="nucleotide sequence ID" value="NZ_JAZHYN010000002.1"/>
</dbReference>
<comment type="caution">
    <text evidence="2">The sequence shown here is derived from an EMBL/GenBank/DDBJ whole genome shotgun (WGS) entry which is preliminary data.</text>
</comment>
<dbReference type="Proteomes" id="UP001350748">
    <property type="component" value="Unassembled WGS sequence"/>
</dbReference>
<gene>
    <name evidence="2" type="ORF">V3H18_01425</name>
</gene>
<dbReference type="PANTHER" id="PTHR35177">
    <property type="entry name" value="HYDROGENASE MATURATION FACTOR HYBG"/>
    <property type="match status" value="1"/>
</dbReference>
<organism evidence="2 3">
    <name type="scientific">Methylocystis borbori</name>
    <dbReference type="NCBI Taxonomy" id="3118750"/>
    <lineage>
        <taxon>Bacteria</taxon>
        <taxon>Pseudomonadati</taxon>
        <taxon>Pseudomonadota</taxon>
        <taxon>Alphaproteobacteria</taxon>
        <taxon>Hyphomicrobiales</taxon>
        <taxon>Methylocystaceae</taxon>
        <taxon>Methylocystis</taxon>
    </lineage>
</organism>
<name>A0ABU7XFA5_9HYPH</name>
<dbReference type="EMBL" id="JAZHYN010000002">
    <property type="protein sequence ID" value="MEF3365186.1"/>
    <property type="molecule type" value="Genomic_DNA"/>
</dbReference>
<dbReference type="PANTHER" id="PTHR35177:SF2">
    <property type="entry name" value="HYDROGENASE MATURATION FACTOR HYBG"/>
    <property type="match status" value="1"/>
</dbReference>
<proteinExistence type="inferred from homology"/>
<dbReference type="Pfam" id="PF01455">
    <property type="entry name" value="HupF_HypC"/>
    <property type="match status" value="1"/>
</dbReference>
<protein>
    <submittedName>
        <fullName evidence="2">HypC/HybG/HupF family hydrogenase formation chaperone</fullName>
    </submittedName>
</protein>
<evidence type="ECO:0000256" key="1">
    <source>
        <dbReference type="ARBA" id="ARBA00006018"/>
    </source>
</evidence>
<accession>A0ABU7XFA5</accession>
<comment type="similarity">
    <text evidence="1">Belongs to the HupF/HypC family.</text>
</comment>
<dbReference type="NCBIfam" id="TIGR00074">
    <property type="entry name" value="hypC_hupF"/>
    <property type="match status" value="1"/>
</dbReference>
<dbReference type="PRINTS" id="PR00445">
    <property type="entry name" value="HUPFHYPC"/>
</dbReference>
<dbReference type="SUPFAM" id="SSF159127">
    <property type="entry name" value="HupF/HypC-like"/>
    <property type="match status" value="1"/>
</dbReference>
<evidence type="ECO:0000313" key="2">
    <source>
        <dbReference type="EMBL" id="MEF3365186.1"/>
    </source>
</evidence>
<sequence length="100" mass="10499">MCLGIPMTVIEGDDISALCEGAGRAERISMLLIGAQPPGANVLVHLGTAMRVLDEEEAALIADALAGLDAALAGRTFEAHFADLIDREPQLPAHLRRNLG</sequence>